<keyword evidence="9" id="KW-0131">Cell cycle</keyword>
<evidence type="ECO:0000256" key="6">
    <source>
        <dbReference type="ARBA" id="ARBA00022679"/>
    </source>
</evidence>
<dbReference type="Pfam" id="PF00450">
    <property type="entry name" value="Peptidase_S10"/>
    <property type="match status" value="1"/>
</dbReference>
<keyword evidence="6" id="KW-0808">Transferase</keyword>
<evidence type="ECO:0000256" key="2">
    <source>
        <dbReference type="ARBA" id="ARBA00004752"/>
    </source>
</evidence>
<dbReference type="InterPro" id="IPR036968">
    <property type="entry name" value="Enolpyruvate_Tfrase_sf"/>
</dbReference>
<dbReference type="GO" id="GO:0051301">
    <property type="term" value="P:cell division"/>
    <property type="evidence" value="ECO:0007669"/>
    <property type="project" value="UniProtKB-KW"/>
</dbReference>
<dbReference type="GO" id="GO:0006508">
    <property type="term" value="P:proteolysis"/>
    <property type="evidence" value="ECO:0007669"/>
    <property type="project" value="InterPro"/>
</dbReference>
<dbReference type="EC" id="2.5.1.7" evidence="12"/>
<evidence type="ECO:0000256" key="12">
    <source>
        <dbReference type="ARBA" id="ARBA00039108"/>
    </source>
</evidence>
<evidence type="ECO:0000256" key="17">
    <source>
        <dbReference type="SAM" id="MobiDB-lite"/>
    </source>
</evidence>
<dbReference type="InterPro" id="IPR050068">
    <property type="entry name" value="MurA_subfamily"/>
</dbReference>
<evidence type="ECO:0000259" key="18">
    <source>
        <dbReference type="Pfam" id="PF00275"/>
    </source>
</evidence>
<comment type="caution">
    <text evidence="19">The sequence shown here is derived from an EMBL/GenBank/DDBJ whole genome shotgun (WGS) entry which is preliminary data.</text>
</comment>
<evidence type="ECO:0000256" key="13">
    <source>
        <dbReference type="ARBA" id="ARBA00039754"/>
    </source>
</evidence>
<feature type="domain" description="Enolpyruvate transferase" evidence="18">
    <location>
        <begin position="21"/>
        <end position="70"/>
    </location>
</feature>
<evidence type="ECO:0000256" key="5">
    <source>
        <dbReference type="ARBA" id="ARBA00022618"/>
    </source>
</evidence>
<comment type="similarity">
    <text evidence="11">Belongs to the EPSP synthase family. MurA subfamily.</text>
</comment>
<dbReference type="OrthoDB" id="19261at2759"/>
<dbReference type="Proteomes" id="UP000631114">
    <property type="component" value="Unassembled WGS sequence"/>
</dbReference>
<evidence type="ECO:0000256" key="1">
    <source>
        <dbReference type="ARBA" id="ARBA00004496"/>
    </source>
</evidence>
<keyword evidence="10" id="KW-0961">Cell wall biogenesis/degradation</keyword>
<keyword evidence="7" id="KW-0133">Cell shape</keyword>
<organism evidence="19 20">
    <name type="scientific">Coptis chinensis</name>
    <dbReference type="NCBI Taxonomy" id="261450"/>
    <lineage>
        <taxon>Eukaryota</taxon>
        <taxon>Viridiplantae</taxon>
        <taxon>Streptophyta</taxon>
        <taxon>Embryophyta</taxon>
        <taxon>Tracheophyta</taxon>
        <taxon>Spermatophyta</taxon>
        <taxon>Magnoliopsida</taxon>
        <taxon>Ranunculales</taxon>
        <taxon>Ranunculaceae</taxon>
        <taxon>Coptidoideae</taxon>
        <taxon>Coptis</taxon>
    </lineage>
</organism>
<evidence type="ECO:0000256" key="11">
    <source>
        <dbReference type="ARBA" id="ARBA00038367"/>
    </source>
</evidence>
<evidence type="ECO:0000256" key="7">
    <source>
        <dbReference type="ARBA" id="ARBA00022960"/>
    </source>
</evidence>
<keyword evidence="5" id="KW-0132">Cell division</keyword>
<evidence type="ECO:0000313" key="20">
    <source>
        <dbReference type="Proteomes" id="UP000631114"/>
    </source>
</evidence>
<dbReference type="Gene3D" id="3.40.50.1820">
    <property type="entry name" value="alpha/beta hydrolase"/>
    <property type="match status" value="1"/>
</dbReference>
<evidence type="ECO:0000313" key="19">
    <source>
        <dbReference type="EMBL" id="KAF9602143.1"/>
    </source>
</evidence>
<evidence type="ECO:0000256" key="15">
    <source>
        <dbReference type="ARBA" id="ARBA00042842"/>
    </source>
</evidence>
<protein>
    <recommendedName>
        <fullName evidence="13">UDP-N-acetylglucosamine 1-carboxyvinyltransferase</fullName>
        <ecNumber evidence="12">2.5.1.7</ecNumber>
    </recommendedName>
    <alternativeName>
        <fullName evidence="14">Enoylpyruvate transferase</fullName>
    </alternativeName>
    <alternativeName>
        <fullName evidence="15">UDP-N-acetylglucosamine enolpyruvyl transferase</fullName>
    </alternativeName>
</protein>
<dbReference type="Pfam" id="PF00275">
    <property type="entry name" value="EPSP_synthase"/>
    <property type="match status" value="1"/>
</dbReference>
<dbReference type="InterPro" id="IPR001563">
    <property type="entry name" value="Peptidase_S10"/>
</dbReference>
<keyword evidence="4" id="KW-0963">Cytoplasm</keyword>
<evidence type="ECO:0000256" key="10">
    <source>
        <dbReference type="ARBA" id="ARBA00023316"/>
    </source>
</evidence>
<comment type="pathway">
    <text evidence="2">Cell wall biogenesis; peptidoglycan biosynthesis.</text>
</comment>
<dbReference type="GO" id="GO:0008360">
    <property type="term" value="P:regulation of cell shape"/>
    <property type="evidence" value="ECO:0007669"/>
    <property type="project" value="UniProtKB-KW"/>
</dbReference>
<dbReference type="GO" id="GO:0005737">
    <property type="term" value="C:cytoplasm"/>
    <property type="evidence" value="ECO:0007669"/>
    <property type="project" value="UniProtKB-SubCell"/>
</dbReference>
<dbReference type="PANTHER" id="PTHR43783">
    <property type="entry name" value="UDP-N-ACETYLGLUCOSAMINE 1-CARBOXYVINYLTRANSFERASE"/>
    <property type="match status" value="1"/>
</dbReference>
<dbReference type="SUPFAM" id="SSF53474">
    <property type="entry name" value="alpha/beta-Hydrolases"/>
    <property type="match status" value="1"/>
</dbReference>
<sequence>MGLNASLSHVYDAGKIRGGFFVGGPLLARFGEAMVALPGGCEIWARPIDIYVQEFRALGATVEMSDDEGSGASTVSYASRNKYKNDFRDSGGLENRGGEQITRTHEVVANIDRDLTGCVFHGEKLLGSLGGMFSKTWKPKKTKAIKGPVITRGNYQITFNLWTLLAGKVSLCLPRYTCWVAMIHLKEGEITWSKGRSWDWHQFLREDRTLENRHLNPQLQKVESMPIEIVESNRLETARVVSRSGESDEDISMEEPLDCSAKEQGLELEINSSPVDNTQLELESTDSIYRSSDDNGDLSGRSDVTDEEAKEDGDRSYVFVDGGILLMGLFRIVWDCFFWCIFSYVRVDDINDVQYFYYFVKSENKPTENPLLFWITRGPGCSVLTMGRVDI</sequence>
<evidence type="ECO:0000256" key="4">
    <source>
        <dbReference type="ARBA" id="ARBA00022490"/>
    </source>
</evidence>
<feature type="region of interest" description="Disordered" evidence="17">
    <location>
        <begin position="286"/>
        <end position="307"/>
    </location>
</feature>
<dbReference type="GO" id="GO:0004185">
    <property type="term" value="F:serine-type carboxypeptidase activity"/>
    <property type="evidence" value="ECO:0007669"/>
    <property type="project" value="InterPro"/>
</dbReference>
<keyword evidence="20" id="KW-1185">Reference proteome</keyword>
<name>A0A835HS22_9MAGN</name>
<keyword evidence="8" id="KW-0573">Peptidoglycan synthesis</keyword>
<evidence type="ECO:0000256" key="14">
    <source>
        <dbReference type="ARBA" id="ARBA00042443"/>
    </source>
</evidence>
<evidence type="ECO:0000256" key="9">
    <source>
        <dbReference type="ARBA" id="ARBA00023306"/>
    </source>
</evidence>
<accession>A0A835HS22</accession>
<dbReference type="InterPro" id="IPR029058">
    <property type="entry name" value="AB_hydrolase_fold"/>
</dbReference>
<dbReference type="InterPro" id="IPR001986">
    <property type="entry name" value="Enolpyruvate_Tfrase_dom"/>
</dbReference>
<dbReference type="GO" id="GO:0071555">
    <property type="term" value="P:cell wall organization"/>
    <property type="evidence" value="ECO:0007669"/>
    <property type="project" value="UniProtKB-KW"/>
</dbReference>
<dbReference type="PANTHER" id="PTHR43783:SF1">
    <property type="entry name" value="UDP-N-ACETYLGLUCOSAMINE 1-CARBOXYVINYLTRANSFERASE"/>
    <property type="match status" value="1"/>
</dbReference>
<gene>
    <name evidence="19" type="ORF">IFM89_025310</name>
</gene>
<evidence type="ECO:0000256" key="3">
    <source>
        <dbReference type="ARBA" id="ARBA00009431"/>
    </source>
</evidence>
<comment type="subcellular location">
    <subcellularLocation>
        <location evidence="1">Cytoplasm</location>
    </subcellularLocation>
</comment>
<dbReference type="SUPFAM" id="SSF55205">
    <property type="entry name" value="EPT/RTPC-like"/>
    <property type="match status" value="1"/>
</dbReference>
<comment type="catalytic activity">
    <reaction evidence="16">
        <text>phosphoenolpyruvate + UDP-N-acetyl-alpha-D-glucosamine = UDP-N-acetyl-3-O-(1-carboxyvinyl)-alpha-D-glucosamine + phosphate</text>
        <dbReference type="Rhea" id="RHEA:18681"/>
        <dbReference type="ChEBI" id="CHEBI:43474"/>
        <dbReference type="ChEBI" id="CHEBI:57705"/>
        <dbReference type="ChEBI" id="CHEBI:58702"/>
        <dbReference type="ChEBI" id="CHEBI:68483"/>
        <dbReference type="EC" id="2.5.1.7"/>
    </reaction>
</comment>
<dbReference type="GO" id="GO:0008760">
    <property type="term" value="F:UDP-N-acetylglucosamine 1-carboxyvinyltransferase activity"/>
    <property type="evidence" value="ECO:0007669"/>
    <property type="project" value="UniProtKB-EC"/>
</dbReference>
<dbReference type="InterPro" id="IPR013792">
    <property type="entry name" value="RNA3'P_cycl/enolpyr_Trfase_a/b"/>
</dbReference>
<evidence type="ECO:0000256" key="16">
    <source>
        <dbReference type="ARBA" id="ARBA00047527"/>
    </source>
</evidence>
<dbReference type="Gene3D" id="3.65.10.10">
    <property type="entry name" value="Enolpyruvate transferase domain"/>
    <property type="match status" value="1"/>
</dbReference>
<dbReference type="EMBL" id="JADFTS010000006">
    <property type="protein sequence ID" value="KAF9602143.1"/>
    <property type="molecule type" value="Genomic_DNA"/>
</dbReference>
<evidence type="ECO:0000256" key="8">
    <source>
        <dbReference type="ARBA" id="ARBA00022984"/>
    </source>
</evidence>
<reference evidence="19 20" key="1">
    <citation type="submission" date="2020-10" db="EMBL/GenBank/DDBJ databases">
        <title>The Coptis chinensis genome and diversification of protoberbering-type alkaloids.</title>
        <authorList>
            <person name="Wang B."/>
            <person name="Shu S."/>
            <person name="Song C."/>
            <person name="Liu Y."/>
        </authorList>
    </citation>
    <scope>NUCLEOTIDE SEQUENCE [LARGE SCALE GENOMIC DNA]</scope>
    <source>
        <strain evidence="19">HL-2020</strain>
        <tissue evidence="19">Leaf</tissue>
    </source>
</reference>
<comment type="similarity">
    <text evidence="3">Belongs to the peptidase S10 family.</text>
</comment>
<proteinExistence type="inferred from homology"/>
<dbReference type="AlphaFoldDB" id="A0A835HS22"/>